<dbReference type="InterPro" id="IPR048588">
    <property type="entry name" value="CvfB_S1_2nd"/>
</dbReference>
<reference evidence="3 4" key="1">
    <citation type="journal article" date="2010" name="Int. J. Syst. Evol. Microbiol.">
        <title>Bacillus horneckiae sp. nov., isolated from a spacecraft-assembly clean room.</title>
        <authorList>
            <person name="Vaishampayan P."/>
            <person name="Probst A."/>
            <person name="Krishnamurthi S."/>
            <person name="Ghosh S."/>
            <person name="Osman S."/>
            <person name="McDowall A."/>
            <person name="Ruckmani A."/>
            <person name="Mayilraj S."/>
            <person name="Venkateswaran K."/>
        </authorList>
    </citation>
    <scope>NUCLEOTIDE SEQUENCE [LARGE SCALE GENOMIC DNA]</scope>
    <source>
        <strain evidence="4">1PO1SC</strain>
    </source>
</reference>
<dbReference type="PANTHER" id="PTHR37296:SF1">
    <property type="entry name" value="CONSERVED VIRULENCE FACTOR B"/>
    <property type="match status" value="1"/>
</dbReference>
<dbReference type="PIRSF" id="PIRSF012524">
    <property type="entry name" value="YitL_S1"/>
    <property type="match status" value="1"/>
</dbReference>
<dbReference type="InterPro" id="IPR003029">
    <property type="entry name" value="S1_domain"/>
</dbReference>
<dbReference type="InterPro" id="IPR048587">
    <property type="entry name" value="CvfB_S1_3rd"/>
</dbReference>
<dbReference type="PROSITE" id="PS50126">
    <property type="entry name" value="S1"/>
    <property type="match status" value="1"/>
</dbReference>
<comment type="caution">
    <text evidence="3">The sequence shown here is derived from an EMBL/GenBank/DDBJ whole genome shotgun (WGS) entry which is preliminary data.</text>
</comment>
<keyword evidence="4" id="KW-1185">Reference proteome</keyword>
<dbReference type="GO" id="GO:0003676">
    <property type="term" value="F:nucleic acid binding"/>
    <property type="evidence" value="ECO:0007669"/>
    <property type="project" value="InterPro"/>
</dbReference>
<proteinExistence type="inferred from homology"/>
<evidence type="ECO:0000259" key="2">
    <source>
        <dbReference type="PROSITE" id="PS50126"/>
    </source>
</evidence>
<dbReference type="InterPro" id="IPR036388">
    <property type="entry name" value="WH-like_DNA-bd_sf"/>
</dbReference>
<accession>A0A2N0ZB23</accession>
<dbReference type="Pfam" id="PF21543">
    <property type="entry name" value="CvfB_2nd"/>
    <property type="match status" value="1"/>
</dbReference>
<dbReference type="AlphaFoldDB" id="A0A2N0ZB23"/>
<evidence type="ECO:0000313" key="3">
    <source>
        <dbReference type="EMBL" id="PKG26721.1"/>
    </source>
</evidence>
<feature type="domain" description="S1 motif" evidence="2">
    <location>
        <begin position="155"/>
        <end position="217"/>
    </location>
</feature>
<name>A0A2N0ZB23_9BACI</name>
<organism evidence="3 4">
    <name type="scientific">Cytobacillus horneckiae</name>
    <dbReference type="NCBI Taxonomy" id="549687"/>
    <lineage>
        <taxon>Bacteria</taxon>
        <taxon>Bacillati</taxon>
        <taxon>Bacillota</taxon>
        <taxon>Bacilli</taxon>
        <taxon>Bacillales</taxon>
        <taxon>Bacillaceae</taxon>
        <taxon>Cytobacillus</taxon>
    </lineage>
</organism>
<dbReference type="InterPro" id="IPR014464">
    <property type="entry name" value="CvfB_fam"/>
</dbReference>
<evidence type="ECO:0000313" key="4">
    <source>
        <dbReference type="Proteomes" id="UP000233343"/>
    </source>
</evidence>
<dbReference type="RefSeq" id="WP_066196156.1">
    <property type="nucleotide sequence ID" value="NZ_JAFDQP010000006.1"/>
</dbReference>
<dbReference type="Proteomes" id="UP000233343">
    <property type="component" value="Unassembled WGS sequence"/>
</dbReference>
<dbReference type="Gene3D" id="2.40.50.140">
    <property type="entry name" value="Nucleic acid-binding proteins"/>
    <property type="match status" value="2"/>
</dbReference>
<dbReference type="Pfam" id="PF17783">
    <property type="entry name" value="WHD_CvfB"/>
    <property type="match status" value="1"/>
</dbReference>
<dbReference type="SMART" id="SM00316">
    <property type="entry name" value="S1"/>
    <property type="match status" value="2"/>
</dbReference>
<dbReference type="Gene3D" id="1.10.10.10">
    <property type="entry name" value="Winged helix-like DNA-binding domain superfamily/Winged helix DNA-binding domain"/>
    <property type="match status" value="1"/>
</dbReference>
<dbReference type="SUPFAM" id="SSF50249">
    <property type="entry name" value="Nucleic acid-binding proteins"/>
    <property type="match status" value="1"/>
</dbReference>
<sequence>MALIEYIGQTTKLIVSRQAAFGYFLTDGQEDVLLHKNEAAGNLEEGQEVEAFLYVDSQGRTAATTTIPEIMVGKYGWAQVSDVKPGIGVFINIGVQKDMLLGEEDLPAHRSVWPEIGDTLYVTLRVNRNQRIYVKLATDPIIEEISIKADKASYNKDIHGFIYRTAKVGSWVYTAEGYKGFIHESQRRVEPRLGEKVEGRIIDVKDDGTINVSLTPRKQEALHDDTDTILSYLELRNGAMPYGDKSAPEDIKDRFNLSKASFKRALGRMMKEGKIYQKDGWTYLKEDETKE</sequence>
<evidence type="ECO:0000256" key="1">
    <source>
        <dbReference type="PIRNR" id="PIRNR012524"/>
    </source>
</evidence>
<dbReference type="PANTHER" id="PTHR37296">
    <property type="entry name" value="CONSERVED VIRULENCE FACTOR B"/>
    <property type="match status" value="1"/>
</dbReference>
<comment type="similarity">
    <text evidence="1">Belongs to the CvfB family.</text>
</comment>
<dbReference type="InterPro" id="IPR040764">
    <property type="entry name" value="CvfB_WH"/>
</dbReference>
<dbReference type="InterPro" id="IPR039566">
    <property type="entry name" value="CvfB_S1_st"/>
</dbReference>
<dbReference type="InterPro" id="IPR012340">
    <property type="entry name" value="NA-bd_OB-fold"/>
</dbReference>
<protein>
    <recommendedName>
        <fullName evidence="2">S1 motif domain-containing protein</fullName>
    </recommendedName>
</protein>
<gene>
    <name evidence="3" type="ORF">CWS20_22330</name>
</gene>
<dbReference type="Pfam" id="PF13509">
    <property type="entry name" value="S1_2"/>
    <property type="match status" value="1"/>
</dbReference>
<dbReference type="Pfam" id="PF21191">
    <property type="entry name" value="CvfB_1st"/>
    <property type="match status" value="1"/>
</dbReference>
<dbReference type="EMBL" id="PISD01000059">
    <property type="protein sequence ID" value="PKG26721.1"/>
    <property type="molecule type" value="Genomic_DNA"/>
</dbReference>